<protein>
    <submittedName>
        <fullName evidence="3">Uncharacterized protein</fullName>
    </submittedName>
</protein>
<dbReference type="EMBL" id="SPUH01000002">
    <property type="protein sequence ID" value="TKS53014.1"/>
    <property type="molecule type" value="Genomic_DNA"/>
</dbReference>
<evidence type="ECO:0000256" key="2">
    <source>
        <dbReference type="SAM" id="Phobius"/>
    </source>
</evidence>
<keyword evidence="2" id="KW-0812">Transmembrane</keyword>
<dbReference type="AlphaFoldDB" id="A0A4Z1R075"/>
<feature type="region of interest" description="Disordered" evidence="1">
    <location>
        <begin position="71"/>
        <end position="105"/>
    </location>
</feature>
<organism evidence="3 4">
    <name type="scientific">Luteimonas yindakuii</name>
    <dbReference type="NCBI Taxonomy" id="2565782"/>
    <lineage>
        <taxon>Bacteria</taxon>
        <taxon>Pseudomonadati</taxon>
        <taxon>Pseudomonadota</taxon>
        <taxon>Gammaproteobacteria</taxon>
        <taxon>Lysobacterales</taxon>
        <taxon>Lysobacteraceae</taxon>
        <taxon>Luteimonas</taxon>
    </lineage>
</organism>
<feature type="transmembrane region" description="Helical" evidence="2">
    <location>
        <begin position="15"/>
        <end position="37"/>
    </location>
</feature>
<dbReference type="RefSeq" id="WP_134675134.1">
    <property type="nucleotide sequence ID" value="NZ_SPUH01000002.1"/>
</dbReference>
<name>A0A4Z1R075_9GAMM</name>
<evidence type="ECO:0000313" key="4">
    <source>
        <dbReference type="Proteomes" id="UP000298681"/>
    </source>
</evidence>
<proteinExistence type="predicted"/>
<feature type="transmembrane region" description="Helical" evidence="2">
    <location>
        <begin position="43"/>
        <end position="63"/>
    </location>
</feature>
<sequence>MHPARHRRDPASSPLLYAALLGLMFLAAVAVLSLPAARGSSPIGLLPVWLLLLPAASLAALAVRDRLFTSPETAASGPGRRRALQQAQRRRSIRATRARPRVQAA</sequence>
<dbReference type="Proteomes" id="UP000298681">
    <property type="component" value="Unassembled WGS sequence"/>
</dbReference>
<evidence type="ECO:0000313" key="3">
    <source>
        <dbReference type="EMBL" id="TKS53014.1"/>
    </source>
</evidence>
<keyword evidence="4" id="KW-1185">Reference proteome</keyword>
<keyword evidence="2" id="KW-1133">Transmembrane helix</keyword>
<comment type="caution">
    <text evidence="3">The sequence shown here is derived from an EMBL/GenBank/DDBJ whole genome shotgun (WGS) entry which is preliminary data.</text>
</comment>
<keyword evidence="2" id="KW-0472">Membrane</keyword>
<evidence type="ECO:0000256" key="1">
    <source>
        <dbReference type="SAM" id="MobiDB-lite"/>
    </source>
</evidence>
<feature type="compositionally biased region" description="Basic residues" evidence="1">
    <location>
        <begin position="79"/>
        <end position="105"/>
    </location>
</feature>
<accession>A0A4Z1R075</accession>
<reference evidence="3 4" key="1">
    <citation type="submission" date="2019-01" db="EMBL/GenBank/DDBJ databases">
        <authorList>
            <person name="Zhang S."/>
        </authorList>
    </citation>
    <scope>NUCLEOTIDE SEQUENCE [LARGE SCALE GENOMIC DNA]</scope>
    <source>
        <strain evidence="3 4">1626</strain>
    </source>
</reference>
<gene>
    <name evidence="3" type="ORF">E4582_12475</name>
</gene>